<keyword evidence="2" id="KW-1185">Reference proteome</keyword>
<dbReference type="AlphaFoldDB" id="A0A7N9IBQ1"/>
<protein>
    <submittedName>
        <fullName evidence="1">Uncharacterized protein</fullName>
    </submittedName>
</protein>
<name>A0A7N9IBQ1_MACFA</name>
<sequence>MSLFFFEMESRSVTQAGVQGRNLGSLQPPTLVQVDSPASVSRVAEINRHAPPHPASFCIFSKDGVSPCWPGWSPFPDLMIHPPQPPKVLGYRRKPPHLAGLCVFTLKFDTSCTMPQCRTGIQ</sequence>
<dbReference type="GeneTree" id="ENSGT01010000223043"/>
<dbReference type="Proteomes" id="UP000233100">
    <property type="component" value="Chromosome 7"/>
</dbReference>
<dbReference type="PANTHER" id="PTHR46254:SF6">
    <property type="entry name" value="HIGH MOBILITY GROUP AT-HOOK 2"/>
    <property type="match status" value="1"/>
</dbReference>
<accession>A0A7N9IBQ1</accession>
<reference evidence="1" key="2">
    <citation type="submission" date="2025-08" db="UniProtKB">
        <authorList>
            <consortium name="Ensembl"/>
        </authorList>
    </citation>
    <scope>IDENTIFICATION</scope>
</reference>
<reference evidence="1" key="3">
    <citation type="submission" date="2025-09" db="UniProtKB">
        <authorList>
            <consortium name="Ensembl"/>
        </authorList>
    </citation>
    <scope>IDENTIFICATION</scope>
</reference>
<evidence type="ECO:0000313" key="2">
    <source>
        <dbReference type="Proteomes" id="UP000233100"/>
    </source>
</evidence>
<dbReference type="PANTHER" id="PTHR46254">
    <property type="entry name" value="PROTEIN GVQW1-RELATED"/>
    <property type="match status" value="1"/>
</dbReference>
<reference evidence="1 2" key="1">
    <citation type="submission" date="2013-03" db="EMBL/GenBank/DDBJ databases">
        <authorList>
            <person name="Warren W."/>
            <person name="Wilson R.K."/>
        </authorList>
    </citation>
    <scope>NUCLEOTIDE SEQUENCE</scope>
</reference>
<evidence type="ECO:0000313" key="1">
    <source>
        <dbReference type="Ensembl" id="ENSMFAP00000051046.1"/>
    </source>
</evidence>
<proteinExistence type="predicted"/>
<dbReference type="Ensembl" id="ENSMFAT00000076096.1">
    <property type="protein sequence ID" value="ENSMFAP00000051046.1"/>
    <property type="gene ID" value="ENSMFAG00000063162.1"/>
</dbReference>
<organism evidence="1 2">
    <name type="scientific">Macaca fascicularis</name>
    <name type="common">Crab-eating macaque</name>
    <name type="synonym">Cynomolgus monkey</name>
    <dbReference type="NCBI Taxonomy" id="9541"/>
    <lineage>
        <taxon>Eukaryota</taxon>
        <taxon>Metazoa</taxon>
        <taxon>Chordata</taxon>
        <taxon>Craniata</taxon>
        <taxon>Vertebrata</taxon>
        <taxon>Euteleostomi</taxon>
        <taxon>Mammalia</taxon>
        <taxon>Eutheria</taxon>
        <taxon>Euarchontoglires</taxon>
        <taxon>Primates</taxon>
        <taxon>Haplorrhini</taxon>
        <taxon>Catarrhini</taxon>
        <taxon>Cercopithecidae</taxon>
        <taxon>Cercopithecinae</taxon>
        <taxon>Macaca</taxon>
    </lineage>
</organism>